<dbReference type="EMBL" id="CP011971">
    <property type="protein sequence ID" value="AMN47323.1"/>
    <property type="molecule type" value="Genomic_DNA"/>
</dbReference>
<organism evidence="1 2">
    <name type="scientific">Steroidobacter denitrificans</name>
    <dbReference type="NCBI Taxonomy" id="465721"/>
    <lineage>
        <taxon>Bacteria</taxon>
        <taxon>Pseudomonadati</taxon>
        <taxon>Pseudomonadota</taxon>
        <taxon>Gammaproteobacteria</taxon>
        <taxon>Steroidobacterales</taxon>
        <taxon>Steroidobacteraceae</taxon>
        <taxon>Steroidobacter</taxon>
    </lineage>
</organism>
<name>A0A127FA75_STEDE</name>
<evidence type="ECO:0000313" key="2">
    <source>
        <dbReference type="Proteomes" id="UP000070250"/>
    </source>
</evidence>
<evidence type="ECO:0000313" key="1">
    <source>
        <dbReference type="EMBL" id="AMN47323.1"/>
    </source>
</evidence>
<protein>
    <submittedName>
        <fullName evidence="1">Uncharacterized protein</fullName>
    </submittedName>
</protein>
<gene>
    <name evidence="1" type="ORF">ACG33_09490</name>
</gene>
<dbReference type="KEGG" id="sdf:ACG33_09490"/>
<proteinExistence type="predicted"/>
<sequence length="61" mass="6402">MSGPAASDMRRAAAAVGLTGRAWLHAVVRIAHDNDPGHVIVGGLQYSSAPQAWGLYRMISS</sequence>
<reference evidence="1 2" key="1">
    <citation type="submission" date="2015-06" db="EMBL/GenBank/DDBJ databases">
        <title>A Comprehensive Approach to Explore the Metabolic and Phylogenetic Diversity of Bacterial Steroid Degradation in the Environment: Testosterone as an Example.</title>
        <authorList>
            <person name="Yang F.-C."/>
            <person name="Chen Y.-L."/>
            <person name="Yu C.-P."/>
            <person name="Tang S.-L."/>
            <person name="Wang P.-H."/>
            <person name="Ismail W."/>
            <person name="Wang C.-H."/>
            <person name="Yang C.-Y."/>
            <person name="Chiang Y.-R."/>
        </authorList>
    </citation>
    <scope>NUCLEOTIDE SEQUENCE [LARGE SCALE GENOMIC DNA]</scope>
    <source>
        <strain evidence="1 2">DSM 18526</strain>
    </source>
</reference>
<dbReference type="STRING" id="465721.ACG33_09490"/>
<accession>A0A127FA75</accession>
<keyword evidence="2" id="KW-1185">Reference proteome</keyword>
<dbReference type="Proteomes" id="UP000070250">
    <property type="component" value="Chromosome"/>
</dbReference>
<dbReference type="AlphaFoldDB" id="A0A127FA75"/>